<feature type="compositionally biased region" description="Pro residues" evidence="1">
    <location>
        <begin position="281"/>
        <end position="292"/>
    </location>
</feature>
<accession>A0A6A6JX41</accession>
<evidence type="ECO:0000313" key="3">
    <source>
        <dbReference type="Proteomes" id="UP000800097"/>
    </source>
</evidence>
<dbReference type="EMBL" id="ML986486">
    <property type="protein sequence ID" value="KAF2279629.1"/>
    <property type="molecule type" value="Genomic_DNA"/>
</dbReference>
<name>A0A6A6JX41_WESOR</name>
<sequence length="408" mass="45042">MVLQGVGNTASDGFSDSPAPSDTDPYASSSSSPSTSSSSARRFDDSQLRKPAPIIGTLMGYNAHSSRRAAEQLIWFVEQKVRRPLTPEEAQAFASHSYDASMVKYRFALFGTAVGAWKFYKTTPQNRFPFVTLDEQRVERVLSSFLRGVSPQQLRRTAYGFRLMTWLCVGNLIARGVGFVVAQPIVARNAAQDPRLARFGVDLVAAQGGRAPGRPVQRNPDGTPVLPPHAGAPRWPAPRRAPAPTPAATSDDGMSPSTSGDDWSSSGYGNDSTLEQQQQPRPRPPIRSPQPLRPQSRQQQEEDDMSPTGGLFEEEVQSQARPGESTWDRLRRGESSAPGQRPPPSRRPEVPRRGPVPQSGEGGLGDSFTFAESEEERRRAQEQAQREFDARIERERQGRDFGGEERRW</sequence>
<feature type="region of interest" description="Disordered" evidence="1">
    <location>
        <begin position="1"/>
        <end position="46"/>
    </location>
</feature>
<organism evidence="2 3">
    <name type="scientific">Westerdykella ornata</name>
    <dbReference type="NCBI Taxonomy" id="318751"/>
    <lineage>
        <taxon>Eukaryota</taxon>
        <taxon>Fungi</taxon>
        <taxon>Dikarya</taxon>
        <taxon>Ascomycota</taxon>
        <taxon>Pezizomycotina</taxon>
        <taxon>Dothideomycetes</taxon>
        <taxon>Pleosporomycetidae</taxon>
        <taxon>Pleosporales</taxon>
        <taxon>Sporormiaceae</taxon>
        <taxon>Westerdykella</taxon>
    </lineage>
</organism>
<evidence type="ECO:0000313" key="2">
    <source>
        <dbReference type="EMBL" id="KAF2279629.1"/>
    </source>
</evidence>
<feature type="compositionally biased region" description="Basic and acidic residues" evidence="1">
    <location>
        <begin position="375"/>
        <end position="408"/>
    </location>
</feature>
<dbReference type="RefSeq" id="XP_033657168.1">
    <property type="nucleotide sequence ID" value="XM_033797746.1"/>
</dbReference>
<feature type="compositionally biased region" description="Low complexity" evidence="1">
    <location>
        <begin position="14"/>
        <end position="40"/>
    </location>
</feature>
<dbReference type="GeneID" id="54550921"/>
<feature type="region of interest" description="Disordered" evidence="1">
    <location>
        <begin position="209"/>
        <end position="408"/>
    </location>
</feature>
<dbReference type="Proteomes" id="UP000800097">
    <property type="component" value="Unassembled WGS sequence"/>
</dbReference>
<reference evidence="2" key="1">
    <citation type="journal article" date="2020" name="Stud. Mycol.">
        <title>101 Dothideomycetes genomes: a test case for predicting lifestyles and emergence of pathogens.</title>
        <authorList>
            <person name="Haridas S."/>
            <person name="Albert R."/>
            <person name="Binder M."/>
            <person name="Bloem J."/>
            <person name="Labutti K."/>
            <person name="Salamov A."/>
            <person name="Andreopoulos B."/>
            <person name="Baker S."/>
            <person name="Barry K."/>
            <person name="Bills G."/>
            <person name="Bluhm B."/>
            <person name="Cannon C."/>
            <person name="Castanera R."/>
            <person name="Culley D."/>
            <person name="Daum C."/>
            <person name="Ezra D."/>
            <person name="Gonzalez J."/>
            <person name="Henrissat B."/>
            <person name="Kuo A."/>
            <person name="Liang C."/>
            <person name="Lipzen A."/>
            <person name="Lutzoni F."/>
            <person name="Magnuson J."/>
            <person name="Mondo S."/>
            <person name="Nolan M."/>
            <person name="Ohm R."/>
            <person name="Pangilinan J."/>
            <person name="Park H.-J."/>
            <person name="Ramirez L."/>
            <person name="Alfaro M."/>
            <person name="Sun H."/>
            <person name="Tritt A."/>
            <person name="Yoshinaga Y."/>
            <person name="Zwiers L.-H."/>
            <person name="Turgeon B."/>
            <person name="Goodwin S."/>
            <person name="Spatafora J."/>
            <person name="Crous P."/>
            <person name="Grigoriev I."/>
        </authorList>
    </citation>
    <scope>NUCLEOTIDE SEQUENCE</scope>
    <source>
        <strain evidence="2">CBS 379.55</strain>
    </source>
</reference>
<feature type="compositionally biased region" description="Low complexity" evidence="1">
    <location>
        <begin position="255"/>
        <end position="280"/>
    </location>
</feature>
<keyword evidence="3" id="KW-1185">Reference proteome</keyword>
<evidence type="ECO:0000256" key="1">
    <source>
        <dbReference type="SAM" id="MobiDB-lite"/>
    </source>
</evidence>
<feature type="compositionally biased region" description="Polar residues" evidence="1">
    <location>
        <begin position="1"/>
        <end position="12"/>
    </location>
</feature>
<dbReference type="OrthoDB" id="4204700at2759"/>
<proteinExistence type="predicted"/>
<feature type="compositionally biased region" description="Pro residues" evidence="1">
    <location>
        <begin position="235"/>
        <end position="245"/>
    </location>
</feature>
<gene>
    <name evidence="2" type="ORF">EI97DRAFT_430663</name>
</gene>
<dbReference type="AlphaFoldDB" id="A0A6A6JX41"/>
<protein>
    <submittedName>
        <fullName evidence="2">Uncharacterized protein</fullName>
    </submittedName>
</protein>